<name>A0ACC4DAY7_PURLI</name>
<gene>
    <name evidence="1" type="ORF">ACCO45_012932</name>
</gene>
<proteinExistence type="predicted"/>
<reference evidence="1" key="1">
    <citation type="submission" date="2024-12" db="EMBL/GenBank/DDBJ databases">
        <title>Comparative genomics and development of molecular markers within Purpureocillium lilacinum and among Purpureocillium species.</title>
        <authorList>
            <person name="Yeh Z.-Y."/>
            <person name="Ni N.-T."/>
            <person name="Lo P.-H."/>
            <person name="Mushyakhwo K."/>
            <person name="Lin C.-F."/>
            <person name="Nai Y.-S."/>
        </authorList>
    </citation>
    <scope>NUCLEOTIDE SEQUENCE</scope>
    <source>
        <strain evidence="1">NCHU-NPUST-175</strain>
    </source>
</reference>
<accession>A0ACC4DAY7</accession>
<evidence type="ECO:0000313" key="2">
    <source>
        <dbReference type="Proteomes" id="UP001638806"/>
    </source>
</evidence>
<comment type="caution">
    <text evidence="1">The sequence shown here is derived from an EMBL/GenBank/DDBJ whole genome shotgun (WGS) entry which is preliminary data.</text>
</comment>
<dbReference type="EMBL" id="JBGNUJ010000012">
    <property type="protein sequence ID" value="KAL3952989.1"/>
    <property type="molecule type" value="Genomic_DNA"/>
</dbReference>
<protein>
    <submittedName>
        <fullName evidence="1">Uncharacterized protein</fullName>
    </submittedName>
</protein>
<sequence length="104" mass="11236">MKFKSLPLSVTVAMGIARTCNTRGVDHSPTTMSPIAITMTRTVARRVSSGTDPMVQSDTTGMVWSPTWATPSKPNRLRTVAAALACSRRRDSMADARTQRPAVT</sequence>
<organism evidence="1 2">
    <name type="scientific">Purpureocillium lilacinum</name>
    <name type="common">Paecilomyces lilacinus</name>
    <dbReference type="NCBI Taxonomy" id="33203"/>
    <lineage>
        <taxon>Eukaryota</taxon>
        <taxon>Fungi</taxon>
        <taxon>Dikarya</taxon>
        <taxon>Ascomycota</taxon>
        <taxon>Pezizomycotina</taxon>
        <taxon>Sordariomycetes</taxon>
        <taxon>Hypocreomycetidae</taxon>
        <taxon>Hypocreales</taxon>
        <taxon>Ophiocordycipitaceae</taxon>
        <taxon>Purpureocillium</taxon>
    </lineage>
</organism>
<dbReference type="Proteomes" id="UP001638806">
    <property type="component" value="Unassembled WGS sequence"/>
</dbReference>
<keyword evidence="2" id="KW-1185">Reference proteome</keyword>
<evidence type="ECO:0000313" key="1">
    <source>
        <dbReference type="EMBL" id="KAL3952989.1"/>
    </source>
</evidence>